<dbReference type="InterPro" id="IPR043502">
    <property type="entry name" value="DNA/RNA_pol_sf"/>
</dbReference>
<organism evidence="2 3">
    <name type="scientific">Gregarina niphandrodes</name>
    <name type="common">Septate eugregarine</name>
    <dbReference type="NCBI Taxonomy" id="110365"/>
    <lineage>
        <taxon>Eukaryota</taxon>
        <taxon>Sar</taxon>
        <taxon>Alveolata</taxon>
        <taxon>Apicomplexa</taxon>
        <taxon>Conoidasida</taxon>
        <taxon>Gregarinasina</taxon>
        <taxon>Eugregarinorida</taxon>
        <taxon>Gregarinidae</taxon>
        <taxon>Gregarina</taxon>
    </lineage>
</organism>
<keyword evidence="2" id="KW-0695">RNA-directed DNA polymerase</keyword>
<name>A0A023AWU3_GRENI</name>
<dbReference type="InterPro" id="IPR000477">
    <property type="entry name" value="RT_dom"/>
</dbReference>
<dbReference type="VEuPathDB" id="CryptoDB:GNI_213450"/>
<dbReference type="EMBL" id="AFNH02001675">
    <property type="protein sequence ID" value="EZG42878.1"/>
    <property type="molecule type" value="Genomic_DNA"/>
</dbReference>
<dbReference type="SUPFAM" id="SSF56672">
    <property type="entry name" value="DNA/RNA polymerases"/>
    <property type="match status" value="1"/>
</dbReference>
<evidence type="ECO:0000259" key="1">
    <source>
        <dbReference type="PROSITE" id="PS50878"/>
    </source>
</evidence>
<sequence>RLIAKIDLSKAFHAVLLIHHQQPYYSFLDPAGNSYCYIKMPMGAKTAPKHFAQVMSSVLSQLDTNDQINVRSYQDDIVISANSRTELDERYDRIRDHLRAYGFKINLDKSSRADTLDVLGYRFERDRVTIPKDKEKAIRSALRSNDIRRVIRATHQLGYYK</sequence>
<dbReference type="Pfam" id="PF00078">
    <property type="entry name" value="RVT_1"/>
    <property type="match status" value="1"/>
</dbReference>
<dbReference type="GO" id="GO:0003964">
    <property type="term" value="F:RNA-directed DNA polymerase activity"/>
    <property type="evidence" value="ECO:0007669"/>
    <property type="project" value="UniProtKB-KW"/>
</dbReference>
<keyword evidence="2" id="KW-0548">Nucleotidyltransferase</keyword>
<evidence type="ECO:0000313" key="3">
    <source>
        <dbReference type="Proteomes" id="UP000019763"/>
    </source>
</evidence>
<dbReference type="RefSeq" id="XP_011133843.1">
    <property type="nucleotide sequence ID" value="XM_011135541.1"/>
</dbReference>
<feature type="non-terminal residue" evidence="2">
    <location>
        <position position="1"/>
    </location>
</feature>
<accession>A0A023AWU3</accession>
<gene>
    <name evidence="2" type="ORF">GNI_213450</name>
</gene>
<proteinExistence type="predicted"/>
<comment type="caution">
    <text evidence="2">The sequence shown here is derived from an EMBL/GenBank/DDBJ whole genome shotgun (WGS) entry which is preliminary data.</text>
</comment>
<dbReference type="GeneID" id="22916528"/>
<dbReference type="Proteomes" id="UP000019763">
    <property type="component" value="Unassembled WGS sequence"/>
</dbReference>
<dbReference type="InterPro" id="IPR051320">
    <property type="entry name" value="Viral_Replic_Matur_Polypro"/>
</dbReference>
<dbReference type="PROSITE" id="PS50878">
    <property type="entry name" value="RT_POL"/>
    <property type="match status" value="1"/>
</dbReference>
<evidence type="ECO:0000313" key="2">
    <source>
        <dbReference type="EMBL" id="EZG42878.1"/>
    </source>
</evidence>
<dbReference type="InterPro" id="IPR043128">
    <property type="entry name" value="Rev_trsase/Diguanyl_cyclase"/>
</dbReference>
<reference evidence="2" key="1">
    <citation type="submission" date="2013-12" db="EMBL/GenBank/DDBJ databases">
        <authorList>
            <person name="Omoto C.K."/>
            <person name="Sibley D."/>
            <person name="Venepally P."/>
            <person name="Hadjithomas M."/>
            <person name="Karamycheva S."/>
            <person name="Brunk B."/>
            <person name="Roos D."/>
            <person name="Caler E."/>
            <person name="Lorenzi H."/>
        </authorList>
    </citation>
    <scope>NUCLEOTIDE SEQUENCE</scope>
</reference>
<protein>
    <submittedName>
        <fullName evidence="2">RNA-directed DNA polymerase</fullName>
    </submittedName>
</protein>
<dbReference type="PANTHER" id="PTHR33064:SF37">
    <property type="entry name" value="RIBONUCLEASE H"/>
    <property type="match status" value="1"/>
</dbReference>
<dbReference type="PANTHER" id="PTHR33064">
    <property type="entry name" value="POL PROTEIN"/>
    <property type="match status" value="1"/>
</dbReference>
<dbReference type="Gene3D" id="3.10.10.10">
    <property type="entry name" value="HIV Type 1 Reverse Transcriptase, subunit A, domain 1"/>
    <property type="match status" value="1"/>
</dbReference>
<keyword evidence="2" id="KW-0808">Transferase</keyword>
<dbReference type="AlphaFoldDB" id="A0A023AWU3"/>
<feature type="domain" description="Reverse transcriptase" evidence="1">
    <location>
        <begin position="1"/>
        <end position="123"/>
    </location>
</feature>
<dbReference type="Gene3D" id="3.30.70.270">
    <property type="match status" value="1"/>
</dbReference>
<feature type="non-terminal residue" evidence="2">
    <location>
        <position position="161"/>
    </location>
</feature>
<keyword evidence="3" id="KW-1185">Reference proteome</keyword>